<evidence type="ECO:0000256" key="2">
    <source>
        <dbReference type="ARBA" id="ARBA00022989"/>
    </source>
</evidence>
<dbReference type="GO" id="GO:0005886">
    <property type="term" value="C:plasma membrane"/>
    <property type="evidence" value="ECO:0007669"/>
    <property type="project" value="TreeGrafter"/>
</dbReference>
<feature type="transmembrane region" description="Helical" evidence="5">
    <location>
        <begin position="232"/>
        <end position="251"/>
    </location>
</feature>
<dbReference type="PANTHER" id="PTHR23521">
    <property type="entry name" value="TRANSPORTER MFS SUPERFAMILY"/>
    <property type="match status" value="1"/>
</dbReference>
<sequence>MLSTVFSVQSLLAGMGVLLAGSGLLATLLGLRAAEEGFSDGTIGLVMSAFYLGYVLGTLTIPAIIRRVGHIRTFAALAAISSAAAILHGLWVEPWFWMLLRLINGVTLLGLYMVIESWINEKVTTHRGQVFGIYMMVSLFAYGAGQFLIGIYGPMEVSTFAIVGLLFSLGLVPIALTRVSQPPPMETTRLPLSELFRLAPTGVIGAAMSGVITGTIYGMAAVYANRVGLPDTQVATFVAAIIVGGGLLQWPIGRLSDGRDRRYVLIVISAIGGAFSVLLALQDWFPGWTLFALALVFGGFSFSLYAISVAQTNDRLSSDQVLEGTRGLLMVNGAGSAVGPMISGLAMGWFGAAGFPLFVLAALGTMILLVFWRILIDAPVPDEERGDYVFTHRTSAAGLELDPRTTDEETESPPAHEHVSDAAPPIYETDPAWEDYEGPPGAIDEPDRVNDSGSSGRRGDA</sequence>
<feature type="transmembrane region" description="Helical" evidence="5">
    <location>
        <begin position="328"/>
        <end position="349"/>
    </location>
</feature>
<name>A0A6I6CYH3_9GAMM</name>
<dbReference type="CDD" id="cd17477">
    <property type="entry name" value="MFS_YcaD_like"/>
    <property type="match status" value="1"/>
</dbReference>
<evidence type="ECO:0000256" key="5">
    <source>
        <dbReference type="SAM" id="Phobius"/>
    </source>
</evidence>
<dbReference type="SUPFAM" id="SSF103473">
    <property type="entry name" value="MFS general substrate transporter"/>
    <property type="match status" value="1"/>
</dbReference>
<keyword evidence="3 5" id="KW-0472">Membrane</keyword>
<feature type="region of interest" description="Disordered" evidence="4">
    <location>
        <begin position="399"/>
        <end position="461"/>
    </location>
</feature>
<evidence type="ECO:0000256" key="3">
    <source>
        <dbReference type="ARBA" id="ARBA00023136"/>
    </source>
</evidence>
<dbReference type="AlphaFoldDB" id="A0A6I6CYH3"/>
<dbReference type="KEGG" id="ghl:GM160_01550"/>
<protein>
    <submittedName>
        <fullName evidence="6">MFS transporter</fullName>
    </submittedName>
</protein>
<organism evidence="6 7">
    <name type="scientific">Guyparkeria halophila</name>
    <dbReference type="NCBI Taxonomy" id="47960"/>
    <lineage>
        <taxon>Bacteria</taxon>
        <taxon>Pseudomonadati</taxon>
        <taxon>Pseudomonadota</taxon>
        <taxon>Gammaproteobacteria</taxon>
        <taxon>Chromatiales</taxon>
        <taxon>Thioalkalibacteraceae</taxon>
        <taxon>Guyparkeria</taxon>
    </lineage>
</organism>
<feature type="transmembrane region" description="Helical" evidence="5">
    <location>
        <begin position="158"/>
        <end position="177"/>
    </location>
</feature>
<dbReference type="InterPro" id="IPR011701">
    <property type="entry name" value="MFS"/>
</dbReference>
<dbReference type="RefSeq" id="WP_136866745.1">
    <property type="nucleotide sequence ID" value="NZ_CP046415.1"/>
</dbReference>
<keyword evidence="1 5" id="KW-0812">Transmembrane</keyword>
<feature type="transmembrane region" description="Helical" evidence="5">
    <location>
        <begin position="131"/>
        <end position="152"/>
    </location>
</feature>
<feature type="transmembrane region" description="Helical" evidence="5">
    <location>
        <begin position="198"/>
        <end position="220"/>
    </location>
</feature>
<evidence type="ECO:0000256" key="4">
    <source>
        <dbReference type="SAM" id="MobiDB-lite"/>
    </source>
</evidence>
<dbReference type="InterPro" id="IPR047200">
    <property type="entry name" value="MFS_YcaD-like"/>
</dbReference>
<dbReference type="Proteomes" id="UP000427716">
    <property type="component" value="Chromosome"/>
</dbReference>
<feature type="transmembrane region" description="Helical" evidence="5">
    <location>
        <begin position="355"/>
        <end position="375"/>
    </location>
</feature>
<feature type="transmembrane region" description="Helical" evidence="5">
    <location>
        <begin position="43"/>
        <end position="65"/>
    </location>
</feature>
<feature type="transmembrane region" description="Helical" evidence="5">
    <location>
        <begin position="74"/>
        <end position="92"/>
    </location>
</feature>
<dbReference type="EMBL" id="CP046415">
    <property type="protein sequence ID" value="QGT77678.1"/>
    <property type="molecule type" value="Genomic_DNA"/>
</dbReference>
<feature type="transmembrane region" description="Helical" evidence="5">
    <location>
        <begin position="263"/>
        <end position="281"/>
    </location>
</feature>
<keyword evidence="2 5" id="KW-1133">Transmembrane helix</keyword>
<evidence type="ECO:0000256" key="1">
    <source>
        <dbReference type="ARBA" id="ARBA00022692"/>
    </source>
</evidence>
<keyword evidence="7" id="KW-1185">Reference proteome</keyword>
<dbReference type="Gene3D" id="1.20.1250.20">
    <property type="entry name" value="MFS general substrate transporter like domains"/>
    <property type="match status" value="2"/>
</dbReference>
<reference evidence="6 7" key="1">
    <citation type="submission" date="2019-11" db="EMBL/GenBank/DDBJ databases">
        <authorList>
            <person name="Zhang J."/>
            <person name="Sun C."/>
        </authorList>
    </citation>
    <scope>NUCLEOTIDE SEQUENCE [LARGE SCALE GENOMIC DNA]</scope>
    <source>
        <strain evidence="7">sp2</strain>
    </source>
</reference>
<dbReference type="Pfam" id="PF07690">
    <property type="entry name" value="MFS_1"/>
    <property type="match status" value="1"/>
</dbReference>
<evidence type="ECO:0000313" key="7">
    <source>
        <dbReference type="Proteomes" id="UP000427716"/>
    </source>
</evidence>
<dbReference type="InterPro" id="IPR036259">
    <property type="entry name" value="MFS_trans_sf"/>
</dbReference>
<proteinExistence type="predicted"/>
<dbReference type="GO" id="GO:0022857">
    <property type="term" value="F:transmembrane transporter activity"/>
    <property type="evidence" value="ECO:0007669"/>
    <property type="project" value="InterPro"/>
</dbReference>
<feature type="transmembrane region" description="Helical" evidence="5">
    <location>
        <begin position="287"/>
        <end position="307"/>
    </location>
</feature>
<evidence type="ECO:0000313" key="6">
    <source>
        <dbReference type="EMBL" id="QGT77678.1"/>
    </source>
</evidence>
<accession>A0A6I6CYH3</accession>
<dbReference type="PANTHER" id="PTHR23521:SF3">
    <property type="entry name" value="MFS TRANSPORTER"/>
    <property type="match status" value="1"/>
</dbReference>
<feature type="transmembrane region" description="Helical" evidence="5">
    <location>
        <begin position="98"/>
        <end position="119"/>
    </location>
</feature>
<gene>
    <name evidence="6" type="ORF">GM160_01550</name>
</gene>